<evidence type="ECO:0000313" key="1">
    <source>
        <dbReference type="EMBL" id="TLS35727.1"/>
    </source>
</evidence>
<dbReference type="SUPFAM" id="SSF51735">
    <property type="entry name" value="NAD(P)-binding Rossmann-fold domains"/>
    <property type="match status" value="1"/>
</dbReference>
<organism evidence="1 2">
    <name type="scientific">Exobacillus caeni</name>
    <dbReference type="NCBI Taxonomy" id="2574798"/>
    <lineage>
        <taxon>Bacteria</taxon>
        <taxon>Bacillati</taxon>
        <taxon>Bacillota</taxon>
        <taxon>Bacilli</taxon>
        <taxon>Bacillales</taxon>
        <taxon>Guptibacillaceae</taxon>
        <taxon>Exobacillus</taxon>
    </lineage>
</organism>
<comment type="caution">
    <text evidence="1">The sequence shown here is derived from an EMBL/GenBank/DDBJ whole genome shotgun (WGS) entry which is preliminary data.</text>
</comment>
<dbReference type="RefSeq" id="WP_138128505.1">
    <property type="nucleotide sequence ID" value="NZ_SWLG01000017.1"/>
</dbReference>
<keyword evidence="2" id="KW-1185">Reference proteome</keyword>
<dbReference type="Proteomes" id="UP000308230">
    <property type="component" value="Unassembled WGS sequence"/>
</dbReference>
<gene>
    <name evidence="1" type="ORF">FCL54_18900</name>
</gene>
<dbReference type="AlphaFoldDB" id="A0A5R9EXC0"/>
<dbReference type="Gene3D" id="3.40.50.720">
    <property type="entry name" value="NAD(P)-binding Rossmann-like Domain"/>
    <property type="match status" value="1"/>
</dbReference>
<reference evidence="1 2" key="1">
    <citation type="submission" date="2019-04" db="EMBL/GenBank/DDBJ databases">
        <title>Bacillus caeni sp. nov., a bacterium isolated from mangrove sediment.</title>
        <authorList>
            <person name="Huang H."/>
            <person name="Mo K."/>
            <person name="Hu Y."/>
        </authorList>
    </citation>
    <scope>NUCLEOTIDE SEQUENCE [LARGE SCALE GENOMIC DNA]</scope>
    <source>
        <strain evidence="1 2">HB172195</strain>
    </source>
</reference>
<proteinExistence type="predicted"/>
<accession>A0A5R9EXC0</accession>
<dbReference type="NCBIfam" id="NF006168">
    <property type="entry name" value="PRK08309.1"/>
    <property type="match status" value="1"/>
</dbReference>
<name>A0A5R9EXC0_9BACL</name>
<protein>
    <submittedName>
        <fullName evidence="1">Short-chain dehydrogenase</fullName>
    </submittedName>
</protein>
<evidence type="ECO:0000313" key="2">
    <source>
        <dbReference type="Proteomes" id="UP000308230"/>
    </source>
</evidence>
<dbReference type="OrthoDB" id="7922774at2"/>
<dbReference type="InterPro" id="IPR036291">
    <property type="entry name" value="NAD(P)-bd_dom_sf"/>
</dbReference>
<sequence>MKKHALVVGGTGMLASVAGWLKEQGYHVSVVARTEASLQRLEETYGRQHLVTIQVDYHNSEALCARIKDAIKEHGPISKVVCWIHSSAPEALQNVAEEVGAYGEEWDLFHVNGSAGYMNRDKIKVPSNCKYHQVLLGFVLEDGRSRWLTNKEIADGVIEAFCTEKDSFIVGTLEPWEKRPQ</sequence>
<dbReference type="EMBL" id="SWLG01000017">
    <property type="protein sequence ID" value="TLS35727.1"/>
    <property type="molecule type" value="Genomic_DNA"/>
</dbReference>